<dbReference type="PANTHER" id="PTHR10358">
    <property type="entry name" value="ENDOSULFINE"/>
    <property type="match status" value="1"/>
</dbReference>
<name>A0A8K1CGH5_PYTOL</name>
<feature type="compositionally biased region" description="Basic and acidic residues" evidence="2">
    <location>
        <begin position="312"/>
        <end position="326"/>
    </location>
</feature>
<feature type="region of interest" description="Disordered" evidence="2">
    <location>
        <begin position="220"/>
        <end position="291"/>
    </location>
</feature>
<dbReference type="GO" id="GO:0005737">
    <property type="term" value="C:cytoplasm"/>
    <property type="evidence" value="ECO:0007669"/>
    <property type="project" value="TreeGrafter"/>
</dbReference>
<keyword evidence="4" id="KW-1185">Reference proteome</keyword>
<comment type="caution">
    <text evidence="3">The sequence shown here is derived from an EMBL/GenBank/DDBJ whole genome shotgun (WGS) entry which is preliminary data.</text>
</comment>
<feature type="region of interest" description="Disordered" evidence="2">
    <location>
        <begin position="156"/>
        <end position="183"/>
    </location>
</feature>
<evidence type="ECO:0000313" key="3">
    <source>
        <dbReference type="EMBL" id="TMW62300.1"/>
    </source>
</evidence>
<organism evidence="3 4">
    <name type="scientific">Pythium oligandrum</name>
    <name type="common">Mycoparasitic fungus</name>
    <dbReference type="NCBI Taxonomy" id="41045"/>
    <lineage>
        <taxon>Eukaryota</taxon>
        <taxon>Sar</taxon>
        <taxon>Stramenopiles</taxon>
        <taxon>Oomycota</taxon>
        <taxon>Peronosporomycetes</taxon>
        <taxon>Pythiales</taxon>
        <taxon>Pythiaceae</taxon>
        <taxon>Pythium</taxon>
    </lineage>
</organism>
<accession>A0A8K1CGH5</accession>
<feature type="region of interest" description="Disordered" evidence="2">
    <location>
        <begin position="50"/>
        <end position="75"/>
    </location>
</feature>
<dbReference type="OrthoDB" id="5949865at2759"/>
<feature type="compositionally biased region" description="Polar residues" evidence="2">
    <location>
        <begin position="50"/>
        <end position="60"/>
    </location>
</feature>
<dbReference type="AlphaFoldDB" id="A0A8K1CGH5"/>
<dbReference type="InterPro" id="IPR006760">
    <property type="entry name" value="Endosulphine"/>
</dbReference>
<evidence type="ECO:0000313" key="4">
    <source>
        <dbReference type="Proteomes" id="UP000794436"/>
    </source>
</evidence>
<evidence type="ECO:0000256" key="2">
    <source>
        <dbReference type="SAM" id="MobiDB-lite"/>
    </source>
</evidence>
<dbReference type="Proteomes" id="UP000794436">
    <property type="component" value="Unassembled WGS sequence"/>
</dbReference>
<dbReference type="Pfam" id="PF04667">
    <property type="entry name" value="Endosulfine"/>
    <property type="match status" value="1"/>
</dbReference>
<feature type="compositionally biased region" description="Polar residues" evidence="2">
    <location>
        <begin position="346"/>
        <end position="363"/>
    </location>
</feature>
<feature type="compositionally biased region" description="Polar residues" evidence="2">
    <location>
        <begin position="259"/>
        <end position="271"/>
    </location>
</feature>
<evidence type="ECO:0000256" key="1">
    <source>
        <dbReference type="ARBA" id="ARBA00010520"/>
    </source>
</evidence>
<proteinExistence type="inferred from homology"/>
<reference evidence="3" key="1">
    <citation type="submission" date="2019-03" db="EMBL/GenBank/DDBJ databases">
        <title>Long read genome sequence of the mycoparasitic Pythium oligandrum ATCC 38472 isolated from sugarbeet rhizosphere.</title>
        <authorList>
            <person name="Gaulin E."/>
        </authorList>
    </citation>
    <scope>NUCLEOTIDE SEQUENCE</scope>
    <source>
        <strain evidence="3">ATCC 38472_TT</strain>
    </source>
</reference>
<dbReference type="GO" id="GO:0004864">
    <property type="term" value="F:protein phosphatase inhibitor activity"/>
    <property type="evidence" value="ECO:0007669"/>
    <property type="project" value="TreeGrafter"/>
</dbReference>
<feature type="region of interest" description="Disordered" evidence="2">
    <location>
        <begin position="1"/>
        <end position="29"/>
    </location>
</feature>
<sequence>MEERKHKYNFRPTATTAMTSGGRSQWHGMDLHSTATSTPNRRAMYAMMATQSPQNRSLPKQQPPQQPTGEDTSLSARNILIHRKLRERKLYDSADEAMKKVMMAMDHVPSASSATASPAPVAAETVNSPRQTVTPAHAKMGASVFVSALSADTAAANRNPVESKPRAMTPVAPSASGGRYGPLGASPSANAALSARSILIQKKLREKKHFDSADYQLARYHKEGGTDSQDSGSRSPTEDETDLSSAGSSPMDVDMDPTRLNSPAVSAGSSRNKYEFGQMSPSMTARPSTDRYAGLSAANEILRRKFAEKKRGDGDYRIEQPSDRFRSSQTPAQQSPRFFPQQQSAAPTSGYPNSPMASSSPVFQSHPPALQSPGTKYGKLCAANVLIRKKLKERKRFDSADYCMERAKQGERNENSDDMDLEASAIATEKARVESQAMNHPVAKHIKLSTEARPWASPKAAAYGSLQQRLPREGEMASHESRLMARNLVIQRRLAERKRFDSADFYAAKQA</sequence>
<feature type="region of interest" description="Disordered" evidence="2">
    <location>
        <begin position="312"/>
        <end position="375"/>
    </location>
</feature>
<dbReference type="EMBL" id="SPLM01000074">
    <property type="protein sequence ID" value="TMW62300.1"/>
    <property type="molecule type" value="Genomic_DNA"/>
</dbReference>
<feature type="compositionally biased region" description="Low complexity" evidence="2">
    <location>
        <begin position="332"/>
        <end position="345"/>
    </location>
</feature>
<feature type="compositionally biased region" description="Polar residues" evidence="2">
    <location>
        <begin position="226"/>
        <end position="235"/>
    </location>
</feature>
<gene>
    <name evidence="3" type="ORF">Poli38472_009793</name>
</gene>
<feature type="compositionally biased region" description="Polar residues" evidence="2">
    <location>
        <begin position="12"/>
        <end position="23"/>
    </location>
</feature>
<dbReference type="PANTHER" id="PTHR10358:SF6">
    <property type="entry name" value="ENDOSULFINE, ISOFORM A"/>
    <property type="match status" value="1"/>
</dbReference>
<protein>
    <submittedName>
        <fullName evidence="3">Uncharacterized protein</fullName>
    </submittedName>
</protein>
<comment type="similarity">
    <text evidence="1">Belongs to the endosulfine family.</text>
</comment>